<dbReference type="PANTHER" id="PTHR48267:SF1">
    <property type="entry name" value="BILIRUBIN OXIDASE"/>
    <property type="match status" value="1"/>
</dbReference>
<dbReference type="InterPro" id="IPR033138">
    <property type="entry name" value="Cu_oxidase_CS"/>
</dbReference>
<protein>
    <submittedName>
        <fullName evidence="6">Blue copper oxidase</fullName>
    </submittedName>
</protein>
<reference evidence="6 7" key="1">
    <citation type="journal article" date="2012" name="PLoS ONE">
        <title>Functional divergence in the genus oenococcus as predicted by genome sequencing of the newly-described species, Oenococcus kitaharae.</title>
        <authorList>
            <person name="Borneman A.R."/>
            <person name="McCarthy J.M."/>
            <person name="Chambers P.J."/>
            <person name="Bartowsky E.J."/>
        </authorList>
    </citation>
    <scope>NUCLEOTIDE SEQUENCE [LARGE SCALE GENOMIC DNA]</scope>
    <source>
        <strain evidence="7">DSM17330</strain>
    </source>
</reference>
<dbReference type="PROSITE" id="PS00080">
    <property type="entry name" value="MULTICOPPER_OXIDASE2"/>
    <property type="match status" value="1"/>
</dbReference>
<dbReference type="eggNOG" id="COG2132">
    <property type="taxonomic scope" value="Bacteria"/>
</dbReference>
<evidence type="ECO:0000256" key="1">
    <source>
        <dbReference type="ARBA" id="ARBA00010609"/>
    </source>
</evidence>
<dbReference type="Gene3D" id="2.60.40.420">
    <property type="entry name" value="Cupredoxins - blue copper proteins"/>
    <property type="match status" value="3"/>
</dbReference>
<evidence type="ECO:0000259" key="4">
    <source>
        <dbReference type="Pfam" id="PF07731"/>
    </source>
</evidence>
<dbReference type="HOGENOM" id="CLU_009100_2_0_9"/>
<feature type="domain" description="Plastocyanin-like" evidence="4">
    <location>
        <begin position="376"/>
        <end position="489"/>
    </location>
</feature>
<dbReference type="CDD" id="cd13890">
    <property type="entry name" value="CuRO_3_CueO_FtsP"/>
    <property type="match status" value="1"/>
</dbReference>
<evidence type="ECO:0000313" key="7">
    <source>
        <dbReference type="Proteomes" id="UP000004959"/>
    </source>
</evidence>
<dbReference type="GO" id="GO:0016491">
    <property type="term" value="F:oxidoreductase activity"/>
    <property type="evidence" value="ECO:0007669"/>
    <property type="project" value="UniProtKB-KW"/>
</dbReference>
<dbReference type="PATRIC" id="fig|1045004.4.peg.446"/>
<dbReference type="InterPro" id="IPR008972">
    <property type="entry name" value="Cupredoxin"/>
</dbReference>
<evidence type="ECO:0000256" key="3">
    <source>
        <dbReference type="ARBA" id="ARBA00023002"/>
    </source>
</evidence>
<dbReference type="EMBL" id="AFVZ01000001">
    <property type="protein sequence ID" value="EHN58568.1"/>
    <property type="molecule type" value="Genomic_DNA"/>
</dbReference>
<dbReference type="AlphaFoldDB" id="G9WF08"/>
<dbReference type="PROSITE" id="PS00079">
    <property type="entry name" value="MULTICOPPER_OXIDASE1"/>
    <property type="match status" value="1"/>
</dbReference>
<dbReference type="InterPro" id="IPR002355">
    <property type="entry name" value="Cu_oxidase_Cu_BS"/>
</dbReference>
<evidence type="ECO:0000259" key="5">
    <source>
        <dbReference type="Pfam" id="PF07732"/>
    </source>
</evidence>
<dbReference type="PANTHER" id="PTHR48267">
    <property type="entry name" value="CUPREDOXIN SUPERFAMILY PROTEIN"/>
    <property type="match status" value="1"/>
</dbReference>
<name>G9WF08_9LACO</name>
<dbReference type="Proteomes" id="UP000004959">
    <property type="component" value="Chromosome"/>
</dbReference>
<dbReference type="SUPFAM" id="SSF49503">
    <property type="entry name" value="Cupredoxins"/>
    <property type="match status" value="2"/>
</dbReference>
<keyword evidence="7" id="KW-1185">Reference proteome</keyword>
<dbReference type="InterPro" id="IPR011707">
    <property type="entry name" value="Cu-oxidase-like_N"/>
</dbReference>
<comment type="caution">
    <text evidence="6">The sequence shown here is derived from an EMBL/GenBank/DDBJ whole genome shotgun (WGS) entry which is preliminary data.</text>
</comment>
<feature type="domain" description="Plastocyanin-like" evidence="5">
    <location>
        <begin position="84"/>
        <end position="197"/>
    </location>
</feature>
<sequence>MADILSVREKYTKLNSRDHQTKRGLKMTEILNKYLFDEKAYDYHDAAYKALVVPKTKVHSLRIPKILEADKIQGDTIYYTIRAQTGETQILDGKPTATWGYDASVLGPLIKFVSGKHYHLTLINNLPEVTTWHWHGLDIPGPIEDGGPHAPVRPGEKKEIEFDINQQTMTAWLHPHPCPHTAEQVWHGLAAPVAVINPADNLPQIPHDWGIDDIPIIFQDRTFHDNQLDYQSDYDMDGTLGDTALVNGTANAEFTVTRPWLRLRVLNGANRRELRLNSNDNITMTQIASDGGFLPHAVPLTKLMLTCAERAELLLDFSSYKTGDQVVLKADDTPILRLKVGDFTEDNRSQLPATLKQIERGFTGGATHKVVMAGMDDSVRINDKLYDMTRIDDQQVMGKNEIWDVSNTNDDMPGMGMIHPFHMHGMSFLVLSRNGHDPYPNEFGFKDTIGVNPGEHVRLLVRFSVPGIFMYHCHILEHEDTGMMAQIEVIDPAHPIHWDLKDLCEKNGVDPHMQM</sequence>
<evidence type="ECO:0000313" key="6">
    <source>
        <dbReference type="EMBL" id="EHN58568.1"/>
    </source>
</evidence>
<dbReference type="InterPro" id="IPR045087">
    <property type="entry name" value="Cu-oxidase_fam"/>
</dbReference>
<proteinExistence type="inferred from homology"/>
<keyword evidence="2" id="KW-0479">Metal-binding</keyword>
<dbReference type="CDD" id="cd13867">
    <property type="entry name" value="CuRO_2_CueO_FtsP"/>
    <property type="match status" value="1"/>
</dbReference>
<dbReference type="GO" id="GO:0005507">
    <property type="term" value="F:copper ion binding"/>
    <property type="evidence" value="ECO:0007669"/>
    <property type="project" value="InterPro"/>
</dbReference>
<accession>G9WF08</accession>
<dbReference type="Pfam" id="PF07732">
    <property type="entry name" value="Cu-oxidase_3"/>
    <property type="match status" value="1"/>
</dbReference>
<keyword evidence="3" id="KW-0560">Oxidoreductase</keyword>
<gene>
    <name evidence="6" type="ORF">OKIT_0450</name>
</gene>
<dbReference type="InterPro" id="IPR011706">
    <property type="entry name" value="Cu-oxidase_C"/>
</dbReference>
<comment type="similarity">
    <text evidence="1">Belongs to the multicopper oxidase family.</text>
</comment>
<dbReference type="STRING" id="336988.NT96_02745"/>
<organism evidence="6 7">
    <name type="scientific">Oenococcus kitaharae DSM 17330</name>
    <dbReference type="NCBI Taxonomy" id="1045004"/>
    <lineage>
        <taxon>Bacteria</taxon>
        <taxon>Bacillati</taxon>
        <taxon>Bacillota</taxon>
        <taxon>Bacilli</taxon>
        <taxon>Lactobacillales</taxon>
        <taxon>Lactobacillaceae</taxon>
        <taxon>Oenococcus</taxon>
    </lineage>
</organism>
<dbReference type="Pfam" id="PF07731">
    <property type="entry name" value="Cu-oxidase_2"/>
    <property type="match status" value="1"/>
</dbReference>
<evidence type="ECO:0000256" key="2">
    <source>
        <dbReference type="ARBA" id="ARBA00022723"/>
    </source>
</evidence>